<dbReference type="AlphaFoldDB" id="A0A1H2W0U0"/>
<accession>A0A1H2W0U0</accession>
<dbReference type="PANTHER" id="PTHR35011:SF10">
    <property type="entry name" value="TRAP TRANSPORTER SMALL PERMEASE PROTEIN"/>
    <property type="match status" value="1"/>
</dbReference>
<comment type="similarity">
    <text evidence="8 9">Belongs to the TRAP transporter small permease family.</text>
</comment>
<keyword evidence="3" id="KW-1003">Cell membrane</keyword>
<dbReference type="PANTHER" id="PTHR35011">
    <property type="entry name" value="2,3-DIKETO-L-GULONATE TRAP TRANSPORTER SMALL PERMEASE PROTEIN YIAM"/>
    <property type="match status" value="1"/>
</dbReference>
<name>A0A1H2W0U0_9RHOB</name>
<sequence>MTAAADNDLPARLLTGLGMANRAVGVLLGVLLVATVAFVLADVVMRQLGRSLGGSDELSGYGMAILASWGLAVALTERAHVRIDLVRQGLSPRGRAAIDMLAMAALTGIAVLVAYQAWPVLEKTLARGSRANTPLETPLWIPQGIWFGGWLWFAICAVLTLLAASLILARGDLARLESAIGLANEGDEALAEARGLHGEHGGGTA</sequence>
<dbReference type="STRING" id="1545044.SAMN05444276_1025"/>
<dbReference type="GO" id="GO:0005886">
    <property type="term" value="C:plasma membrane"/>
    <property type="evidence" value="ECO:0007669"/>
    <property type="project" value="UniProtKB-SubCell"/>
</dbReference>
<evidence type="ECO:0000313" key="11">
    <source>
        <dbReference type="EMBL" id="SDW74200.1"/>
    </source>
</evidence>
<comment type="function">
    <text evidence="9">Part of the tripartite ATP-independent periplasmic (TRAP) transport system.</text>
</comment>
<dbReference type="EMBL" id="FNNA01000002">
    <property type="protein sequence ID" value="SDW74200.1"/>
    <property type="molecule type" value="Genomic_DNA"/>
</dbReference>
<dbReference type="Proteomes" id="UP000182944">
    <property type="component" value="Unassembled WGS sequence"/>
</dbReference>
<comment type="subcellular location">
    <subcellularLocation>
        <location evidence="1 9">Cell inner membrane</location>
        <topology evidence="1 9">Multi-pass membrane protein</topology>
    </subcellularLocation>
</comment>
<protein>
    <recommendedName>
        <fullName evidence="9">TRAP transporter small permease protein</fullName>
    </recommendedName>
</protein>
<dbReference type="InterPro" id="IPR007387">
    <property type="entry name" value="TRAP_DctQ"/>
</dbReference>
<dbReference type="RefSeq" id="WP_052176349.1">
    <property type="nucleotide sequence ID" value="NZ_FNNA01000002.1"/>
</dbReference>
<feature type="transmembrane region" description="Helical" evidence="9">
    <location>
        <begin position="145"/>
        <end position="169"/>
    </location>
</feature>
<feature type="transmembrane region" description="Helical" evidence="9">
    <location>
        <begin position="96"/>
        <end position="118"/>
    </location>
</feature>
<evidence type="ECO:0000256" key="1">
    <source>
        <dbReference type="ARBA" id="ARBA00004429"/>
    </source>
</evidence>
<evidence type="ECO:0000256" key="2">
    <source>
        <dbReference type="ARBA" id="ARBA00022448"/>
    </source>
</evidence>
<evidence type="ECO:0000256" key="8">
    <source>
        <dbReference type="ARBA" id="ARBA00038436"/>
    </source>
</evidence>
<keyword evidence="5 9" id="KW-0812">Transmembrane</keyword>
<evidence type="ECO:0000256" key="3">
    <source>
        <dbReference type="ARBA" id="ARBA00022475"/>
    </source>
</evidence>
<dbReference type="GO" id="GO:0022857">
    <property type="term" value="F:transmembrane transporter activity"/>
    <property type="evidence" value="ECO:0007669"/>
    <property type="project" value="UniProtKB-UniRule"/>
</dbReference>
<keyword evidence="6 9" id="KW-1133">Transmembrane helix</keyword>
<dbReference type="Pfam" id="PF04290">
    <property type="entry name" value="DctQ"/>
    <property type="match status" value="1"/>
</dbReference>
<dbReference type="InterPro" id="IPR055348">
    <property type="entry name" value="DctQ"/>
</dbReference>
<feature type="domain" description="Tripartite ATP-independent periplasmic transporters DctQ component" evidence="10">
    <location>
        <begin position="36"/>
        <end position="162"/>
    </location>
</feature>
<evidence type="ECO:0000256" key="6">
    <source>
        <dbReference type="ARBA" id="ARBA00022989"/>
    </source>
</evidence>
<dbReference type="GO" id="GO:0015740">
    <property type="term" value="P:C4-dicarboxylate transport"/>
    <property type="evidence" value="ECO:0007669"/>
    <property type="project" value="TreeGrafter"/>
</dbReference>
<keyword evidence="7 9" id="KW-0472">Membrane</keyword>
<evidence type="ECO:0000256" key="4">
    <source>
        <dbReference type="ARBA" id="ARBA00022519"/>
    </source>
</evidence>
<keyword evidence="12" id="KW-1185">Reference proteome</keyword>
<proteinExistence type="inferred from homology"/>
<keyword evidence="4 9" id="KW-0997">Cell inner membrane</keyword>
<feature type="transmembrane region" description="Helical" evidence="9">
    <location>
        <begin position="58"/>
        <end position="75"/>
    </location>
</feature>
<keyword evidence="2 9" id="KW-0813">Transport</keyword>
<evidence type="ECO:0000256" key="5">
    <source>
        <dbReference type="ARBA" id="ARBA00022692"/>
    </source>
</evidence>
<evidence type="ECO:0000313" key="12">
    <source>
        <dbReference type="Proteomes" id="UP000182944"/>
    </source>
</evidence>
<evidence type="ECO:0000259" key="10">
    <source>
        <dbReference type="Pfam" id="PF04290"/>
    </source>
</evidence>
<gene>
    <name evidence="11" type="ORF">SAMN05444276_1025</name>
</gene>
<evidence type="ECO:0000256" key="7">
    <source>
        <dbReference type="ARBA" id="ARBA00023136"/>
    </source>
</evidence>
<organism evidence="11 12">
    <name type="scientific">Paracoccus sanguinis</name>
    <dbReference type="NCBI Taxonomy" id="1545044"/>
    <lineage>
        <taxon>Bacteria</taxon>
        <taxon>Pseudomonadati</taxon>
        <taxon>Pseudomonadota</taxon>
        <taxon>Alphaproteobacteria</taxon>
        <taxon>Rhodobacterales</taxon>
        <taxon>Paracoccaceae</taxon>
        <taxon>Paracoccus</taxon>
    </lineage>
</organism>
<reference evidence="12" key="1">
    <citation type="submission" date="2016-10" db="EMBL/GenBank/DDBJ databases">
        <authorList>
            <person name="Varghese N."/>
            <person name="Submissions S."/>
        </authorList>
    </citation>
    <scope>NUCLEOTIDE SEQUENCE [LARGE SCALE GENOMIC DNA]</scope>
    <source>
        <strain evidence="12">DSM 29303</strain>
    </source>
</reference>
<comment type="subunit">
    <text evidence="9">The complex comprises the extracytoplasmic solute receptor protein and the two transmembrane proteins.</text>
</comment>
<feature type="transmembrane region" description="Helical" evidence="9">
    <location>
        <begin position="23"/>
        <end position="46"/>
    </location>
</feature>
<evidence type="ECO:0000256" key="9">
    <source>
        <dbReference type="RuleBase" id="RU369079"/>
    </source>
</evidence>